<evidence type="ECO:0000256" key="3">
    <source>
        <dbReference type="ARBA" id="ARBA00047960"/>
    </source>
</evidence>
<evidence type="ECO:0000259" key="4">
    <source>
        <dbReference type="PROSITE" id="PS50404"/>
    </source>
</evidence>
<accession>A0ABR6QWR9</accession>
<protein>
    <recommendedName>
        <fullName evidence="1">glutathione transferase</fullName>
        <ecNumber evidence="1">2.5.1.18</ecNumber>
    </recommendedName>
</protein>
<dbReference type="EC" id="2.5.1.18" evidence="1"/>
<dbReference type="InterPro" id="IPR036249">
    <property type="entry name" value="Thioredoxin-like_sf"/>
</dbReference>
<keyword evidence="7" id="KW-1185">Reference proteome</keyword>
<dbReference type="SUPFAM" id="SSF52833">
    <property type="entry name" value="Thioredoxin-like"/>
    <property type="match status" value="1"/>
</dbReference>
<dbReference type="InterPro" id="IPR010987">
    <property type="entry name" value="Glutathione-S-Trfase_C-like"/>
</dbReference>
<dbReference type="PROSITE" id="PS50404">
    <property type="entry name" value="GST_NTER"/>
    <property type="match status" value="1"/>
</dbReference>
<dbReference type="CDD" id="cd00570">
    <property type="entry name" value="GST_N_family"/>
    <property type="match status" value="1"/>
</dbReference>
<evidence type="ECO:0000313" key="6">
    <source>
        <dbReference type="EMBL" id="MBB6491379.1"/>
    </source>
</evidence>
<sequence>MRMRRTHARVMAAEGFEAAASEQSDMDAITSMLTELASLDIDAITSILNEDPGDLIMSDAKLVLVSHYLCPYVQRAAITLAEKAVPFEVRYVDLSAKPDWFLAISPLGKVPLLIVRQDDGVETVLFESAVICEYLEETQSGARLHPADPLARARHRGWMEFGSSILSDLWGFETAKDEGTYGAKRKALIEKFTRVEAELRNGPFFAGEAFSLVDAVFAPIFRYFDVFDTITSTGVFDGLPRVKAWRTELASRQSVRDAVTHDYPERLKAFLVNHDAFLLKHAA</sequence>
<organism evidence="6 7">
    <name type="scientific">Rhizobium tropici</name>
    <dbReference type="NCBI Taxonomy" id="398"/>
    <lineage>
        <taxon>Bacteria</taxon>
        <taxon>Pseudomonadati</taxon>
        <taxon>Pseudomonadota</taxon>
        <taxon>Alphaproteobacteria</taxon>
        <taxon>Hyphomicrobiales</taxon>
        <taxon>Rhizobiaceae</taxon>
        <taxon>Rhizobium/Agrobacterium group</taxon>
        <taxon>Rhizobium</taxon>
    </lineage>
</organism>
<dbReference type="PROSITE" id="PS50405">
    <property type="entry name" value="GST_CTER"/>
    <property type="match status" value="1"/>
</dbReference>
<dbReference type="InterPro" id="IPR050983">
    <property type="entry name" value="GST_Omega/HSP26"/>
</dbReference>
<evidence type="ECO:0000256" key="1">
    <source>
        <dbReference type="ARBA" id="ARBA00012452"/>
    </source>
</evidence>
<dbReference type="InterPro" id="IPR045073">
    <property type="entry name" value="Omega/Tau-like"/>
</dbReference>
<dbReference type="Pfam" id="PF13409">
    <property type="entry name" value="GST_N_2"/>
    <property type="match status" value="1"/>
</dbReference>
<dbReference type="GO" id="GO:0004364">
    <property type="term" value="F:glutathione transferase activity"/>
    <property type="evidence" value="ECO:0007669"/>
    <property type="project" value="UniProtKB-EC"/>
</dbReference>
<dbReference type="PANTHER" id="PTHR43968:SF6">
    <property type="entry name" value="GLUTATHIONE S-TRANSFERASE OMEGA"/>
    <property type="match status" value="1"/>
</dbReference>
<comment type="caution">
    <text evidence="6">The sequence shown here is derived from an EMBL/GenBank/DDBJ whole genome shotgun (WGS) entry which is preliminary data.</text>
</comment>
<proteinExistence type="predicted"/>
<dbReference type="Pfam" id="PF00043">
    <property type="entry name" value="GST_C"/>
    <property type="match status" value="1"/>
</dbReference>
<dbReference type="InterPro" id="IPR004046">
    <property type="entry name" value="GST_C"/>
</dbReference>
<evidence type="ECO:0000313" key="7">
    <source>
        <dbReference type="Proteomes" id="UP000526625"/>
    </source>
</evidence>
<dbReference type="InterPro" id="IPR004045">
    <property type="entry name" value="Glutathione_S-Trfase_N"/>
</dbReference>
<dbReference type="Proteomes" id="UP000526625">
    <property type="component" value="Unassembled WGS sequence"/>
</dbReference>
<dbReference type="PANTHER" id="PTHR43968">
    <property type="match status" value="1"/>
</dbReference>
<evidence type="ECO:0000256" key="2">
    <source>
        <dbReference type="ARBA" id="ARBA00022679"/>
    </source>
</evidence>
<dbReference type="EMBL" id="JACHBF010000004">
    <property type="protein sequence ID" value="MBB6491379.1"/>
    <property type="molecule type" value="Genomic_DNA"/>
</dbReference>
<keyword evidence="2 6" id="KW-0808">Transferase</keyword>
<dbReference type="InterPro" id="IPR036282">
    <property type="entry name" value="Glutathione-S-Trfase_C_sf"/>
</dbReference>
<name>A0ABR6QWR9_RHITR</name>
<dbReference type="SUPFAM" id="SSF47616">
    <property type="entry name" value="GST C-terminal domain-like"/>
    <property type="match status" value="1"/>
</dbReference>
<dbReference type="Gene3D" id="1.20.1050.10">
    <property type="match status" value="1"/>
</dbReference>
<comment type="catalytic activity">
    <reaction evidence="3">
        <text>RX + glutathione = an S-substituted glutathione + a halide anion + H(+)</text>
        <dbReference type="Rhea" id="RHEA:16437"/>
        <dbReference type="ChEBI" id="CHEBI:15378"/>
        <dbReference type="ChEBI" id="CHEBI:16042"/>
        <dbReference type="ChEBI" id="CHEBI:17792"/>
        <dbReference type="ChEBI" id="CHEBI:57925"/>
        <dbReference type="ChEBI" id="CHEBI:90779"/>
        <dbReference type="EC" id="2.5.1.18"/>
    </reaction>
</comment>
<dbReference type="InterPro" id="IPR040079">
    <property type="entry name" value="Glutathione_S-Trfase"/>
</dbReference>
<dbReference type="Gene3D" id="3.40.30.10">
    <property type="entry name" value="Glutaredoxin"/>
    <property type="match status" value="1"/>
</dbReference>
<dbReference type="CDD" id="cd00299">
    <property type="entry name" value="GST_C_family"/>
    <property type="match status" value="1"/>
</dbReference>
<reference evidence="6 7" key="1">
    <citation type="submission" date="2020-08" db="EMBL/GenBank/DDBJ databases">
        <title>Genomic Encyclopedia of Type Strains, Phase IV (KMG-V): Genome sequencing to study the core and pangenomes of soil and plant-associated prokaryotes.</title>
        <authorList>
            <person name="Whitman W."/>
        </authorList>
    </citation>
    <scope>NUCLEOTIDE SEQUENCE [LARGE SCALE GENOMIC DNA]</scope>
    <source>
        <strain evidence="6 7">SEMIA 4059</strain>
    </source>
</reference>
<dbReference type="SFLD" id="SFLDG00358">
    <property type="entry name" value="Main_(cytGST)"/>
    <property type="match status" value="1"/>
</dbReference>
<dbReference type="SFLD" id="SFLDG01152">
    <property type="entry name" value="Main.3:_Omega-_and_Tau-like"/>
    <property type="match status" value="1"/>
</dbReference>
<gene>
    <name evidence="6" type="ORF">GGD45_001776</name>
</gene>
<feature type="domain" description="GST C-terminal" evidence="5">
    <location>
        <begin position="148"/>
        <end position="270"/>
    </location>
</feature>
<dbReference type="SFLD" id="SFLDS00019">
    <property type="entry name" value="Glutathione_Transferase_(cytos"/>
    <property type="match status" value="1"/>
</dbReference>
<evidence type="ECO:0000259" key="5">
    <source>
        <dbReference type="PROSITE" id="PS50405"/>
    </source>
</evidence>
<feature type="domain" description="GST N-terminal" evidence="4">
    <location>
        <begin position="60"/>
        <end position="143"/>
    </location>
</feature>